<sequence length="636" mass="69145">MALRLFSRYRPSYSSAIAGPRLYRRPSGIFLRLYSIKPTTLESSSATPKAGIEQDHHYTPVSATTSTAPSVESDLVVRQVSSKARTLPDGTIPETGLAGAGRSDTIPSVTSETPEEGDIKALNAEIFHSRRAHAIGNPPAGLEPAAAGTPSDMPDGVNNPEFTSTSSKVDETTSKVLDEMKTQSSNPLYSAQPYTMSASPVPSSRLGRLFHYGGLAAGMTFGALNESIRRATSNESAPSGGLVLNPQNIERLVKTLSKMRGAALKLGQMLSLQDSTFLPPAIQLILSRVQNQADYMPASQRDSVLIANLGPNWRSLFSTFDETPIAAASIGQVHAATLASNGKKVAIKIQYPGVATSISSDLNNLSILLTATRLLPKGLYLDKTIANARTELAWECDYTREAAAQSKFASIISSSPTESSIFTVPQVIKEASGSEVLTMEFMSGQPVTRLPNLSQQERDYLGTQILRLCLLEIARWNFMQTDPNWSNFLYNQSTKKIELLDFGASREYPREFIDSYVGVLKAASRGDTPTIRDLSIKLGYLTGLESQSMLEAHILSILTLAEPFSKNAPDVYDFGSQTVTERVKALIPVMVRERLRPPPEETYSLHRKLSGAFLLCARLGSRVPAKGMFEEVVREA</sequence>
<comment type="similarity">
    <text evidence="1">Belongs to the protein kinase superfamily. ADCK protein kinase family.</text>
</comment>
<dbReference type="InterPro" id="IPR051409">
    <property type="entry name" value="Atypical_kinase_ADCK"/>
</dbReference>
<dbReference type="GO" id="GO:0005524">
    <property type="term" value="F:ATP binding"/>
    <property type="evidence" value="ECO:0007669"/>
    <property type="project" value="UniProtKB-KW"/>
</dbReference>
<keyword evidence="3" id="KW-0547">Nucleotide-binding</keyword>
<evidence type="ECO:0000256" key="3">
    <source>
        <dbReference type="ARBA" id="ARBA00022741"/>
    </source>
</evidence>
<reference evidence="8" key="2">
    <citation type="submission" date="2013-04" db="EMBL/GenBank/DDBJ databases">
        <title>Genomic mechanisms accounting for the adaptation to parasitism in nematode-trapping fungi.</title>
        <authorList>
            <person name="Ahren D.G."/>
        </authorList>
    </citation>
    <scope>NUCLEOTIDE SEQUENCE [LARGE SCALE GENOMIC DNA]</scope>
    <source>
        <strain evidence="8">CBS 200.50</strain>
    </source>
</reference>
<dbReference type="CDD" id="cd13970">
    <property type="entry name" value="ABC1_ADCK3"/>
    <property type="match status" value="1"/>
</dbReference>
<reference evidence="7 8" key="1">
    <citation type="journal article" date="2013" name="PLoS Genet.">
        <title>Genomic mechanisms accounting for the adaptation to parasitism in nematode-trapping fungi.</title>
        <authorList>
            <person name="Meerupati T."/>
            <person name="Andersson K.M."/>
            <person name="Friman E."/>
            <person name="Kumar D."/>
            <person name="Tunlid A."/>
            <person name="Ahren D."/>
        </authorList>
    </citation>
    <scope>NUCLEOTIDE SEQUENCE [LARGE SCALE GENOMIC DNA]</scope>
    <source>
        <strain evidence="7 8">CBS 200.50</strain>
    </source>
</reference>
<gene>
    <name evidence="7" type="ORF">H072_11228</name>
</gene>
<feature type="region of interest" description="Disordered" evidence="5">
    <location>
        <begin position="85"/>
        <end position="115"/>
    </location>
</feature>
<dbReference type="InterPro" id="IPR034646">
    <property type="entry name" value="ADCK3_dom"/>
</dbReference>
<dbReference type="STRING" id="1284197.S8A2J4"/>
<dbReference type="PANTHER" id="PTHR43851">
    <property type="match status" value="1"/>
</dbReference>
<keyword evidence="2" id="KW-0808">Transferase</keyword>
<evidence type="ECO:0000256" key="4">
    <source>
        <dbReference type="ARBA" id="ARBA00022840"/>
    </source>
</evidence>
<dbReference type="Proteomes" id="UP000015100">
    <property type="component" value="Unassembled WGS sequence"/>
</dbReference>
<dbReference type="EMBL" id="AQGS01001161">
    <property type="protein sequence ID" value="EPS35371.1"/>
    <property type="molecule type" value="Genomic_DNA"/>
</dbReference>
<evidence type="ECO:0000313" key="7">
    <source>
        <dbReference type="EMBL" id="EPS35371.1"/>
    </source>
</evidence>
<dbReference type="Pfam" id="PF03109">
    <property type="entry name" value="ABC1"/>
    <property type="match status" value="1"/>
</dbReference>
<keyword evidence="8" id="KW-1185">Reference proteome</keyword>
<evidence type="ECO:0000313" key="8">
    <source>
        <dbReference type="Proteomes" id="UP000015100"/>
    </source>
</evidence>
<dbReference type="HOGENOM" id="CLU_006533_9_2_1"/>
<dbReference type="OrthoDB" id="201153at2759"/>
<evidence type="ECO:0000256" key="1">
    <source>
        <dbReference type="ARBA" id="ARBA00009670"/>
    </source>
</evidence>
<dbReference type="PANTHER" id="PTHR43851:SF3">
    <property type="entry name" value="COENZYME Q8"/>
    <property type="match status" value="1"/>
</dbReference>
<dbReference type="GO" id="GO:0006744">
    <property type="term" value="P:ubiquinone biosynthetic process"/>
    <property type="evidence" value="ECO:0007669"/>
    <property type="project" value="EnsemblFungi"/>
</dbReference>
<feature type="domain" description="ABC1 atypical kinase-like" evidence="6">
    <location>
        <begin position="288"/>
        <end position="532"/>
    </location>
</feature>
<comment type="caution">
    <text evidence="7">The sequence shown here is derived from an EMBL/GenBank/DDBJ whole genome shotgun (WGS) entry which is preliminary data.</text>
</comment>
<dbReference type="GO" id="GO:0016740">
    <property type="term" value="F:transferase activity"/>
    <property type="evidence" value="ECO:0007669"/>
    <property type="project" value="UniProtKB-KW"/>
</dbReference>
<keyword evidence="4" id="KW-0067">ATP-binding</keyword>
<evidence type="ECO:0000259" key="6">
    <source>
        <dbReference type="Pfam" id="PF03109"/>
    </source>
</evidence>
<protein>
    <recommendedName>
        <fullName evidence="6">ABC1 atypical kinase-like domain-containing protein</fullName>
    </recommendedName>
</protein>
<dbReference type="SUPFAM" id="SSF56112">
    <property type="entry name" value="Protein kinase-like (PK-like)"/>
    <property type="match status" value="1"/>
</dbReference>
<evidence type="ECO:0000256" key="5">
    <source>
        <dbReference type="SAM" id="MobiDB-lite"/>
    </source>
</evidence>
<dbReference type="InterPro" id="IPR011009">
    <property type="entry name" value="Kinase-like_dom_sf"/>
</dbReference>
<accession>S8A2J4</accession>
<name>S8A2J4_DACHA</name>
<evidence type="ECO:0000256" key="2">
    <source>
        <dbReference type="ARBA" id="ARBA00022679"/>
    </source>
</evidence>
<organism evidence="7 8">
    <name type="scientific">Dactylellina haptotyla (strain CBS 200.50)</name>
    <name type="common">Nematode-trapping fungus</name>
    <name type="synonym">Monacrosporium haptotylum</name>
    <dbReference type="NCBI Taxonomy" id="1284197"/>
    <lineage>
        <taxon>Eukaryota</taxon>
        <taxon>Fungi</taxon>
        <taxon>Dikarya</taxon>
        <taxon>Ascomycota</taxon>
        <taxon>Pezizomycotina</taxon>
        <taxon>Orbiliomycetes</taxon>
        <taxon>Orbiliales</taxon>
        <taxon>Orbiliaceae</taxon>
        <taxon>Dactylellina</taxon>
    </lineage>
</organism>
<dbReference type="AlphaFoldDB" id="S8A2J4"/>
<proteinExistence type="inferred from homology"/>
<dbReference type="eggNOG" id="KOG1234">
    <property type="taxonomic scope" value="Eukaryota"/>
</dbReference>
<dbReference type="GO" id="GO:0005739">
    <property type="term" value="C:mitochondrion"/>
    <property type="evidence" value="ECO:0007669"/>
    <property type="project" value="EnsemblFungi"/>
</dbReference>
<dbReference type="InterPro" id="IPR004147">
    <property type="entry name" value="ABC1_dom"/>
</dbReference>